<dbReference type="OrthoDB" id="957189at2"/>
<organism evidence="1 2">
    <name type="scientific">Phaeodactylibacter xiamenensis</name>
    <dbReference type="NCBI Taxonomy" id="1524460"/>
    <lineage>
        <taxon>Bacteria</taxon>
        <taxon>Pseudomonadati</taxon>
        <taxon>Bacteroidota</taxon>
        <taxon>Saprospiria</taxon>
        <taxon>Saprospirales</taxon>
        <taxon>Haliscomenobacteraceae</taxon>
        <taxon>Phaeodactylibacter</taxon>
    </lineage>
</organism>
<dbReference type="RefSeq" id="WP_044216932.1">
    <property type="nucleotide sequence ID" value="NZ_CAKZLC010000108.1"/>
</dbReference>
<comment type="caution">
    <text evidence="1">The sequence shown here is derived from an EMBL/GenBank/DDBJ whole genome shotgun (WGS) entry which is preliminary data.</text>
</comment>
<sequence length="107" mass="12440">MFITPGLTIAEEAERPAPDTPLDLLSEEAWLMDTEVRYCLQARNSAWHLSMVFVDVHNAMRFITRKIDVYYSEQKALTYAKILQRGIRKDARGTLKSEWDAFRICTN</sequence>
<dbReference type="EMBL" id="JPOS01000012">
    <property type="protein sequence ID" value="KGE89107.1"/>
    <property type="molecule type" value="Genomic_DNA"/>
</dbReference>
<name>A0A098SDN1_9BACT</name>
<dbReference type="Proteomes" id="UP000029736">
    <property type="component" value="Unassembled WGS sequence"/>
</dbReference>
<evidence type="ECO:0000313" key="2">
    <source>
        <dbReference type="Proteomes" id="UP000029736"/>
    </source>
</evidence>
<dbReference type="STRING" id="1524460.IX84_04865"/>
<keyword evidence="2" id="KW-1185">Reference proteome</keyword>
<proteinExistence type="predicted"/>
<reference evidence="1 2" key="1">
    <citation type="journal article" date="2014" name="Int. J. Syst. Evol. Microbiol.">
        <title>Phaeodactylibacter xiamenensis gen. nov., sp. nov., a member of the family Saprospiraceae isolated from the marine alga Phaeodactylum tricornutum.</title>
        <authorList>
            <person name="Chen Z.Jr."/>
            <person name="Lei X."/>
            <person name="Lai Q."/>
            <person name="Li Y."/>
            <person name="Zhang B."/>
            <person name="Zhang J."/>
            <person name="Zhang H."/>
            <person name="Yang L."/>
            <person name="Zheng W."/>
            <person name="Tian Y."/>
            <person name="Yu Z."/>
            <person name="Xu H.Jr."/>
            <person name="Zheng T."/>
        </authorList>
    </citation>
    <scope>NUCLEOTIDE SEQUENCE [LARGE SCALE GENOMIC DNA]</scope>
    <source>
        <strain evidence="1 2">KD52</strain>
    </source>
</reference>
<gene>
    <name evidence="1" type="ORF">IX84_04865</name>
</gene>
<dbReference type="AlphaFoldDB" id="A0A098SDN1"/>
<accession>A0A098SDN1</accession>
<evidence type="ECO:0000313" key="1">
    <source>
        <dbReference type="EMBL" id="KGE89107.1"/>
    </source>
</evidence>
<protein>
    <submittedName>
        <fullName evidence="1">Uncharacterized protein</fullName>
    </submittedName>
</protein>